<feature type="region of interest" description="Disordered" evidence="1">
    <location>
        <begin position="86"/>
        <end position="107"/>
    </location>
</feature>
<reference evidence="2" key="1">
    <citation type="submission" date="2020-05" db="EMBL/GenBank/DDBJ databases">
        <authorList>
            <person name="Chiriac C."/>
            <person name="Salcher M."/>
            <person name="Ghai R."/>
            <person name="Kavagutti S V."/>
        </authorList>
    </citation>
    <scope>NUCLEOTIDE SEQUENCE</scope>
</reference>
<sequence>MSPICKPDVLIRPITSPGNASSIVSRSEPNAVVAYFVPTFFAVRAQSTSIPRSNLPEQIRAKAMRSRWFGSILAWILKMKAANSASNGRASPSTSGRGAGAGAKSTTASRSICTPKLVIAEPTKTGVLSPAKKLSTSKSAPIASSRPHPSRACFQAGPSSIAACSALTISSGAIDDPRATRVNRTKSPVRRSITPRKSPD</sequence>
<protein>
    <submittedName>
        <fullName evidence="2">Unannotated protein</fullName>
    </submittedName>
</protein>
<gene>
    <name evidence="2" type="ORF">UFOPK4179_00503</name>
</gene>
<dbReference type="AlphaFoldDB" id="A0A6J6AFS5"/>
<evidence type="ECO:0000313" key="2">
    <source>
        <dbReference type="EMBL" id="CAB4367715.1"/>
    </source>
</evidence>
<feature type="region of interest" description="Disordered" evidence="1">
    <location>
        <begin position="129"/>
        <end position="151"/>
    </location>
</feature>
<proteinExistence type="predicted"/>
<feature type="region of interest" description="Disordered" evidence="1">
    <location>
        <begin position="173"/>
        <end position="200"/>
    </location>
</feature>
<feature type="compositionally biased region" description="Low complexity" evidence="1">
    <location>
        <begin position="88"/>
        <end position="107"/>
    </location>
</feature>
<name>A0A6J6AFS5_9ZZZZ</name>
<evidence type="ECO:0000256" key="1">
    <source>
        <dbReference type="SAM" id="MobiDB-lite"/>
    </source>
</evidence>
<organism evidence="2">
    <name type="scientific">freshwater metagenome</name>
    <dbReference type="NCBI Taxonomy" id="449393"/>
    <lineage>
        <taxon>unclassified sequences</taxon>
        <taxon>metagenomes</taxon>
        <taxon>ecological metagenomes</taxon>
    </lineage>
</organism>
<dbReference type="EMBL" id="CAETWZ010000033">
    <property type="protein sequence ID" value="CAB4367715.1"/>
    <property type="molecule type" value="Genomic_DNA"/>
</dbReference>
<accession>A0A6J6AFS5</accession>